<gene>
    <name evidence="14" type="ORF">K432DRAFT_432462</name>
</gene>
<evidence type="ECO:0000256" key="7">
    <source>
        <dbReference type="ARBA" id="ARBA00022842"/>
    </source>
</evidence>
<evidence type="ECO:0000256" key="5">
    <source>
        <dbReference type="ARBA" id="ARBA00022619"/>
    </source>
</evidence>
<evidence type="ECO:0000256" key="13">
    <source>
        <dbReference type="SAM" id="MobiDB-lite"/>
    </source>
</evidence>
<dbReference type="EC" id="4.1.99.12" evidence="3 12"/>
<evidence type="ECO:0000256" key="1">
    <source>
        <dbReference type="ARBA" id="ARBA00004904"/>
    </source>
</evidence>
<dbReference type="Gene3D" id="3.90.870.10">
    <property type="entry name" value="DHBP synthase"/>
    <property type="match status" value="1"/>
</dbReference>
<evidence type="ECO:0000256" key="10">
    <source>
        <dbReference type="ARBA" id="ARBA00023239"/>
    </source>
</evidence>
<evidence type="ECO:0000256" key="9">
    <source>
        <dbReference type="ARBA" id="ARBA00023211"/>
    </source>
</evidence>
<evidence type="ECO:0000256" key="12">
    <source>
        <dbReference type="RuleBase" id="RU003843"/>
    </source>
</evidence>
<dbReference type="SUPFAM" id="SSF55821">
    <property type="entry name" value="YrdC/RibB"/>
    <property type="match status" value="1"/>
</dbReference>
<comment type="subunit">
    <text evidence="2 12">Homodimer.</text>
</comment>
<dbReference type="Proteomes" id="UP000250266">
    <property type="component" value="Unassembled WGS sequence"/>
</dbReference>
<keyword evidence="5 12" id="KW-0686">Riboflavin biosynthesis</keyword>
<evidence type="ECO:0000256" key="6">
    <source>
        <dbReference type="ARBA" id="ARBA00022723"/>
    </source>
</evidence>
<organism evidence="14 15">
    <name type="scientific">Lepidopterella palustris CBS 459.81</name>
    <dbReference type="NCBI Taxonomy" id="1314670"/>
    <lineage>
        <taxon>Eukaryota</taxon>
        <taxon>Fungi</taxon>
        <taxon>Dikarya</taxon>
        <taxon>Ascomycota</taxon>
        <taxon>Pezizomycotina</taxon>
        <taxon>Dothideomycetes</taxon>
        <taxon>Pleosporomycetidae</taxon>
        <taxon>Mytilinidiales</taxon>
        <taxon>Argynnaceae</taxon>
        <taxon>Lepidopterella</taxon>
    </lineage>
</organism>
<dbReference type="GO" id="GO:0009231">
    <property type="term" value="P:riboflavin biosynthetic process"/>
    <property type="evidence" value="ECO:0007669"/>
    <property type="project" value="UniProtKB-UniPathway"/>
</dbReference>
<evidence type="ECO:0000256" key="2">
    <source>
        <dbReference type="ARBA" id="ARBA00011738"/>
    </source>
</evidence>
<dbReference type="GO" id="GO:0046872">
    <property type="term" value="F:metal ion binding"/>
    <property type="evidence" value="ECO:0007669"/>
    <property type="project" value="UniProtKB-KW"/>
</dbReference>
<comment type="pathway">
    <text evidence="1 12">Cofactor biosynthesis; riboflavin biosynthesis; 2-hydroxy-3-oxobutyl phosphate from D-ribulose 5-phosphate: step 1/1.</text>
</comment>
<dbReference type="Pfam" id="PF00926">
    <property type="entry name" value="DHBP_synthase"/>
    <property type="match status" value="1"/>
</dbReference>
<dbReference type="OrthoDB" id="60371at2759"/>
<dbReference type="EMBL" id="KV744845">
    <property type="protein sequence ID" value="OCK84069.1"/>
    <property type="molecule type" value="Genomic_DNA"/>
</dbReference>
<keyword evidence="8" id="KW-0318">Glutathionylation</keyword>
<keyword evidence="9 12" id="KW-0464">Manganese</keyword>
<feature type="compositionally biased region" description="Low complexity" evidence="13">
    <location>
        <begin position="17"/>
        <end position="33"/>
    </location>
</feature>
<name>A0A8E2EHS3_9PEZI</name>
<dbReference type="PANTHER" id="PTHR21327:SF18">
    <property type="entry name" value="3,4-DIHYDROXY-2-BUTANONE 4-PHOSPHATE SYNTHASE"/>
    <property type="match status" value="1"/>
</dbReference>
<dbReference type="GO" id="GO:0005758">
    <property type="term" value="C:mitochondrial intermembrane space"/>
    <property type="evidence" value="ECO:0007669"/>
    <property type="project" value="TreeGrafter"/>
</dbReference>
<dbReference type="UniPathway" id="UPA00275">
    <property type="reaction ID" value="UER00399"/>
</dbReference>
<evidence type="ECO:0000313" key="14">
    <source>
        <dbReference type="EMBL" id="OCK84069.1"/>
    </source>
</evidence>
<feature type="region of interest" description="Disordered" evidence="13">
    <location>
        <begin position="1"/>
        <end position="38"/>
    </location>
</feature>
<dbReference type="GO" id="GO:0005829">
    <property type="term" value="C:cytosol"/>
    <property type="evidence" value="ECO:0007669"/>
    <property type="project" value="TreeGrafter"/>
</dbReference>
<keyword evidence="7 12" id="KW-0460">Magnesium</keyword>
<keyword evidence="10 12" id="KW-0456">Lyase</keyword>
<dbReference type="InterPro" id="IPR000422">
    <property type="entry name" value="DHBP_synthase_RibB"/>
</dbReference>
<keyword evidence="15" id="KW-1185">Reference proteome</keyword>
<dbReference type="PANTHER" id="PTHR21327">
    <property type="entry name" value="GTP CYCLOHYDROLASE II-RELATED"/>
    <property type="match status" value="1"/>
</dbReference>
<evidence type="ECO:0000313" key="15">
    <source>
        <dbReference type="Proteomes" id="UP000250266"/>
    </source>
</evidence>
<accession>A0A8E2EHS3</accession>
<comment type="cofactor">
    <cofactor evidence="12">
        <name>Mg(2+)</name>
        <dbReference type="ChEBI" id="CHEBI:18420"/>
    </cofactor>
    <cofactor evidence="12">
        <name>Mn(2+)</name>
        <dbReference type="ChEBI" id="CHEBI:29035"/>
    </cofactor>
    <text evidence="12">Binds 2 divalent metal cations per subunit. Magnesium or manganese.</text>
</comment>
<reference evidence="14 15" key="1">
    <citation type="journal article" date="2016" name="Nat. Commun.">
        <title>Ectomycorrhizal ecology is imprinted in the genome of the dominant symbiotic fungus Cenococcum geophilum.</title>
        <authorList>
            <consortium name="DOE Joint Genome Institute"/>
            <person name="Peter M."/>
            <person name="Kohler A."/>
            <person name="Ohm R.A."/>
            <person name="Kuo A."/>
            <person name="Krutzmann J."/>
            <person name="Morin E."/>
            <person name="Arend M."/>
            <person name="Barry K.W."/>
            <person name="Binder M."/>
            <person name="Choi C."/>
            <person name="Clum A."/>
            <person name="Copeland A."/>
            <person name="Grisel N."/>
            <person name="Haridas S."/>
            <person name="Kipfer T."/>
            <person name="LaButti K."/>
            <person name="Lindquist E."/>
            <person name="Lipzen A."/>
            <person name="Maire R."/>
            <person name="Meier B."/>
            <person name="Mihaltcheva S."/>
            <person name="Molinier V."/>
            <person name="Murat C."/>
            <person name="Poggeler S."/>
            <person name="Quandt C.A."/>
            <person name="Sperisen C."/>
            <person name="Tritt A."/>
            <person name="Tisserant E."/>
            <person name="Crous P.W."/>
            <person name="Henrissat B."/>
            <person name="Nehls U."/>
            <person name="Egli S."/>
            <person name="Spatafora J.W."/>
            <person name="Grigoriev I.V."/>
            <person name="Martin F.M."/>
        </authorList>
    </citation>
    <scope>NUCLEOTIDE SEQUENCE [LARGE SCALE GENOMIC DNA]</scope>
    <source>
        <strain evidence="14 15">CBS 459.81</strain>
    </source>
</reference>
<protein>
    <recommendedName>
        <fullName evidence="4 12">3,4-dihydroxy-2-butanone 4-phosphate synthase</fullName>
        <shortName evidence="12">DHBP synthase</shortName>
        <ecNumber evidence="3 12">4.1.99.12</ecNumber>
    </recommendedName>
</protein>
<dbReference type="AlphaFoldDB" id="A0A8E2EHS3"/>
<dbReference type="InterPro" id="IPR017945">
    <property type="entry name" value="DHBP_synth_RibB-like_a/b_dom"/>
</dbReference>
<comment type="similarity">
    <text evidence="11 12">Belongs to the DHBP synthase family.</text>
</comment>
<dbReference type="FunFam" id="3.90.870.10:FF:000002">
    <property type="entry name" value="3,4-dihydroxy-2-butanone 4-phosphate synthase"/>
    <property type="match status" value="1"/>
</dbReference>
<keyword evidence="6 12" id="KW-0479">Metal-binding</keyword>
<proteinExistence type="inferred from homology"/>
<evidence type="ECO:0000256" key="4">
    <source>
        <dbReference type="ARBA" id="ARBA00018836"/>
    </source>
</evidence>
<dbReference type="NCBIfam" id="TIGR00506">
    <property type="entry name" value="ribB"/>
    <property type="match status" value="1"/>
</dbReference>
<evidence type="ECO:0000256" key="8">
    <source>
        <dbReference type="ARBA" id="ARBA00023206"/>
    </source>
</evidence>
<evidence type="ECO:0000256" key="3">
    <source>
        <dbReference type="ARBA" id="ARBA00012153"/>
    </source>
</evidence>
<comment type="catalytic activity">
    <reaction evidence="12">
        <text>D-ribulose 5-phosphate = (2S)-2-hydroxy-3-oxobutyl phosphate + formate + H(+)</text>
        <dbReference type="Rhea" id="RHEA:18457"/>
        <dbReference type="ChEBI" id="CHEBI:15378"/>
        <dbReference type="ChEBI" id="CHEBI:15740"/>
        <dbReference type="ChEBI" id="CHEBI:58121"/>
        <dbReference type="ChEBI" id="CHEBI:58830"/>
        <dbReference type="EC" id="4.1.99.12"/>
    </reaction>
</comment>
<dbReference type="GO" id="GO:0008686">
    <property type="term" value="F:3,4-dihydroxy-2-butanone-4-phosphate synthase activity"/>
    <property type="evidence" value="ECO:0007669"/>
    <property type="project" value="UniProtKB-EC"/>
</dbReference>
<sequence>MPGDMNSVSAFAAGSHNGTNGTQGANGTSSTSSRPTFDSIPDTIEAFARDEFVIVLDSTSRENEGDLIIAASALTPSKAAFMIRYTSGYICAPLPVSHAATLHLPQMVADNADPNRTAYAVSIDGVSPEISTGISASDRSRTCRMLADPAAKHTHFRRPGHILPLQARDGGVRVRRGHTEAAVDLCRLAGKSPVGVICELITDGEEVPGKAERIGGGMMRRDECLEFGRKWGIKVCTIEDLVEYIENTEGRLGIEGSDY</sequence>
<comment type="function">
    <text evidence="12">Catalyzes the conversion of D-ribulose 5-phosphate to formate and 3,4-dihydroxy-2-butanone 4-phosphate.</text>
</comment>
<evidence type="ECO:0000256" key="11">
    <source>
        <dbReference type="ARBA" id="ARBA00060730"/>
    </source>
</evidence>